<evidence type="ECO:0000256" key="1">
    <source>
        <dbReference type="ARBA" id="ARBA00004141"/>
    </source>
</evidence>
<evidence type="ECO:0000259" key="7">
    <source>
        <dbReference type="PROSITE" id="PS50850"/>
    </source>
</evidence>
<feature type="transmembrane region" description="Helical" evidence="6">
    <location>
        <begin position="23"/>
        <end position="41"/>
    </location>
</feature>
<feature type="transmembrane region" description="Helical" evidence="6">
    <location>
        <begin position="78"/>
        <end position="98"/>
    </location>
</feature>
<feature type="transmembrane region" description="Helical" evidence="6">
    <location>
        <begin position="324"/>
        <end position="342"/>
    </location>
</feature>
<evidence type="ECO:0000256" key="5">
    <source>
        <dbReference type="ARBA" id="ARBA00023136"/>
    </source>
</evidence>
<feature type="transmembrane region" description="Helical" evidence="6">
    <location>
        <begin position="300"/>
        <end position="318"/>
    </location>
</feature>
<protein>
    <submittedName>
        <fullName evidence="8">Transporter, major facilitator family protein</fullName>
    </submittedName>
</protein>
<organism evidence="8 9">
    <name type="scientific">Achromobacter piechaudii ATCC 43553</name>
    <dbReference type="NCBI Taxonomy" id="742159"/>
    <lineage>
        <taxon>Bacteria</taxon>
        <taxon>Pseudomonadati</taxon>
        <taxon>Pseudomonadota</taxon>
        <taxon>Betaproteobacteria</taxon>
        <taxon>Burkholderiales</taxon>
        <taxon>Alcaligenaceae</taxon>
        <taxon>Achromobacter</taxon>
    </lineage>
</organism>
<proteinExistence type="predicted"/>
<feature type="transmembrane region" description="Helical" evidence="6">
    <location>
        <begin position="200"/>
        <end position="218"/>
    </location>
</feature>
<name>D4XAV6_9BURK</name>
<keyword evidence="3 6" id="KW-0812">Transmembrane</keyword>
<dbReference type="EMBL" id="ADMS01000057">
    <property type="protein sequence ID" value="EFF76035.1"/>
    <property type="molecule type" value="Genomic_DNA"/>
</dbReference>
<dbReference type="Gene3D" id="1.20.1250.20">
    <property type="entry name" value="MFS general substrate transporter like domains"/>
    <property type="match status" value="1"/>
</dbReference>
<dbReference type="GO" id="GO:0022857">
    <property type="term" value="F:transmembrane transporter activity"/>
    <property type="evidence" value="ECO:0007669"/>
    <property type="project" value="InterPro"/>
</dbReference>
<evidence type="ECO:0000313" key="9">
    <source>
        <dbReference type="Proteomes" id="UP000004510"/>
    </source>
</evidence>
<dbReference type="PANTHER" id="PTHR42718:SF9">
    <property type="entry name" value="MAJOR FACILITATOR SUPERFAMILY MULTIDRUG TRANSPORTER MFSC"/>
    <property type="match status" value="1"/>
</dbReference>
<evidence type="ECO:0000256" key="3">
    <source>
        <dbReference type="ARBA" id="ARBA00022692"/>
    </source>
</evidence>
<dbReference type="Proteomes" id="UP000004510">
    <property type="component" value="Unassembled WGS sequence"/>
</dbReference>
<dbReference type="GO" id="GO:0016020">
    <property type="term" value="C:membrane"/>
    <property type="evidence" value="ECO:0007669"/>
    <property type="project" value="UniProtKB-SubCell"/>
</dbReference>
<keyword evidence="5 6" id="KW-0472">Membrane</keyword>
<dbReference type="InterPro" id="IPR020846">
    <property type="entry name" value="MFS_dom"/>
</dbReference>
<evidence type="ECO:0000256" key="2">
    <source>
        <dbReference type="ARBA" id="ARBA00022448"/>
    </source>
</evidence>
<accession>D4XAV6</accession>
<dbReference type="Pfam" id="PF07690">
    <property type="entry name" value="MFS_1"/>
    <property type="match status" value="1"/>
</dbReference>
<feature type="transmembrane region" description="Helical" evidence="6">
    <location>
        <begin position="238"/>
        <end position="260"/>
    </location>
</feature>
<dbReference type="PANTHER" id="PTHR42718">
    <property type="entry name" value="MAJOR FACILITATOR SUPERFAMILY MULTIDRUG TRANSPORTER MFSC"/>
    <property type="match status" value="1"/>
</dbReference>
<dbReference type="Gene3D" id="1.20.1720.10">
    <property type="entry name" value="Multidrug resistance protein D"/>
    <property type="match status" value="1"/>
</dbReference>
<feature type="transmembrane region" description="Helical" evidence="6">
    <location>
        <begin position="141"/>
        <end position="161"/>
    </location>
</feature>
<feature type="transmembrane region" description="Helical" evidence="6">
    <location>
        <begin position="398"/>
        <end position="419"/>
    </location>
</feature>
<dbReference type="InterPro" id="IPR036259">
    <property type="entry name" value="MFS_trans_sf"/>
</dbReference>
<evidence type="ECO:0000256" key="4">
    <source>
        <dbReference type="ARBA" id="ARBA00022989"/>
    </source>
</evidence>
<dbReference type="AlphaFoldDB" id="D4XAV6"/>
<gene>
    <name evidence="8" type="ORF">HMPREF0004_2603</name>
</gene>
<dbReference type="eggNOG" id="COG0477">
    <property type="taxonomic scope" value="Bacteria"/>
</dbReference>
<feature type="domain" description="Major facilitator superfamily (MFS) profile" evidence="7">
    <location>
        <begin position="1"/>
        <end position="418"/>
    </location>
</feature>
<evidence type="ECO:0000313" key="8">
    <source>
        <dbReference type="EMBL" id="EFF76035.1"/>
    </source>
</evidence>
<keyword evidence="4 6" id="KW-1133">Transmembrane helix</keyword>
<evidence type="ECO:0000256" key="6">
    <source>
        <dbReference type="SAM" id="Phobius"/>
    </source>
</evidence>
<comment type="subcellular location">
    <subcellularLocation>
        <location evidence="1">Membrane</location>
        <topology evidence="1">Multi-pass membrane protein</topology>
    </subcellularLocation>
</comment>
<keyword evidence="2" id="KW-0813">Transport</keyword>
<dbReference type="PATRIC" id="fig|742159.3.peg.3544"/>
<sequence>MGGSISLVLPQMAAALHSTASEIQWIIVGYILVRIAALRPAGTLCDQMGAKRIFIIGMGCFSLASALCALVDSESVLIPLRMLQGGFAAVLSPSALVLLRQAIPEQRQVFAMGVWSAAGMAGFGLSPLFGGALVHAWGWQAVFFFTAVLTLLMGIVAAALIPKSETARPRPTQNRSVLHELPASAALAGLAYVIGQPNTVGALGVGALIVALASFIMIKHRRALGVGEWRPWLRIVPFVGIGVFGFAAIAGVMLWASYFIQRDLHLSAFAFGLACVPMAVGGMLAIFGTDALVTAKRGNVAFLLGGAATVALSVSAYWAEAASLVAVAGLTLMFAGLCYGFINASVTSGVMSAFASGQSGDASAIATLSKQFGQLLGIAVVATCRDFSGNSAGDDFRLFYFFGICGVVITLCVGANAVVDTRRKQMSPQRAGQRST</sequence>
<comment type="caution">
    <text evidence="8">The sequence shown here is derived from an EMBL/GenBank/DDBJ whole genome shotgun (WGS) entry which is preliminary data.</text>
</comment>
<reference evidence="9" key="1">
    <citation type="submission" date="2010-03" db="EMBL/GenBank/DDBJ databases">
        <title>Complete sequence of Mobiluncus curtisii ATCC 43063.</title>
        <authorList>
            <person name="Muzny D."/>
            <person name="Qin X."/>
            <person name="Deng J."/>
            <person name="Jiang H."/>
            <person name="Liu Y."/>
            <person name="Qu J."/>
            <person name="Song X.-Z."/>
            <person name="Zhang L."/>
            <person name="Thornton R."/>
            <person name="Coyle M."/>
            <person name="Francisco L."/>
            <person name="Jackson L."/>
            <person name="Javaid M."/>
            <person name="Korchina V."/>
            <person name="Kovar C."/>
            <person name="Mata R."/>
            <person name="Mathew T."/>
            <person name="Ngo R."/>
            <person name="Nguyen L."/>
            <person name="Nguyen N."/>
            <person name="Okwuonu G."/>
            <person name="Ongeri F."/>
            <person name="Pham C."/>
            <person name="Simmons D."/>
            <person name="Wilczek-Boney K."/>
            <person name="Hale W."/>
            <person name="Jakkamsetti A."/>
            <person name="Pham P."/>
            <person name="Ruth R."/>
            <person name="San Lucas F."/>
            <person name="Warren J."/>
            <person name="Zhang J."/>
            <person name="Zhao Z."/>
            <person name="Zhou C."/>
            <person name="Zhu D."/>
            <person name="Lee S."/>
            <person name="Bess C."/>
            <person name="Blankenburg K."/>
            <person name="Forbes L."/>
            <person name="Fu Q."/>
            <person name="Gubbala S."/>
            <person name="Hirani K."/>
            <person name="Jayaseelan J.C."/>
            <person name="Lara F."/>
            <person name="Munidasa M."/>
            <person name="Palculict T."/>
            <person name="Patil S."/>
            <person name="Pu L.-L."/>
            <person name="Saada N."/>
            <person name="Tang L."/>
            <person name="Weissenberger G."/>
            <person name="Zhu Y."/>
            <person name="Hemphill L."/>
            <person name="Shang Y."/>
            <person name="Youmans B."/>
            <person name="Ayvaz T."/>
            <person name="Ross M."/>
            <person name="Santibanez J."/>
            <person name="Aqrawi P."/>
            <person name="Gross S."/>
            <person name="Joshi V."/>
            <person name="Fowler G."/>
            <person name="Nazareth L."/>
            <person name="Reid J."/>
            <person name="Worley K."/>
            <person name="Petrosino J."/>
            <person name="Highlander S."/>
            <person name="Gibbs R."/>
            <person name="Gibbs R."/>
        </authorList>
    </citation>
    <scope>NUCLEOTIDE SEQUENCE [LARGE SCALE GENOMIC DNA]</scope>
    <source>
        <strain evidence="9">ATCC 43553</strain>
    </source>
</reference>
<feature type="transmembrane region" description="Helical" evidence="6">
    <location>
        <begin position="266"/>
        <end position="288"/>
    </location>
</feature>
<dbReference type="PROSITE" id="PS50850">
    <property type="entry name" value="MFS"/>
    <property type="match status" value="1"/>
</dbReference>
<dbReference type="HOGENOM" id="CLU_627938_0_0_4"/>
<feature type="transmembrane region" description="Helical" evidence="6">
    <location>
        <begin position="110"/>
        <end position="129"/>
    </location>
</feature>
<feature type="transmembrane region" description="Helical" evidence="6">
    <location>
        <begin position="53"/>
        <end position="72"/>
    </location>
</feature>
<dbReference type="InterPro" id="IPR011701">
    <property type="entry name" value="MFS"/>
</dbReference>
<dbReference type="SUPFAM" id="SSF103473">
    <property type="entry name" value="MFS general substrate transporter"/>
    <property type="match status" value="1"/>
</dbReference>